<sequence>MTTQPGQPRGRRGTVGHAYSPLNLRLLLASFGLVIMIGLTVALAVAGKPALAIITGVLAAVALVDIGVVLRRIRIRRRADPERHYSIFE</sequence>
<feature type="transmembrane region" description="Helical" evidence="1">
    <location>
        <begin position="26"/>
        <end position="45"/>
    </location>
</feature>
<evidence type="ECO:0000313" key="3">
    <source>
        <dbReference type="Proteomes" id="UP000503011"/>
    </source>
</evidence>
<name>A0A6F8YBZ7_9ACTN</name>
<evidence type="ECO:0000313" key="2">
    <source>
        <dbReference type="EMBL" id="BCB83632.1"/>
    </source>
</evidence>
<keyword evidence="1" id="KW-0812">Transmembrane</keyword>
<reference evidence="2 3" key="1">
    <citation type="submission" date="2020-03" db="EMBL/GenBank/DDBJ databases">
        <title>Whole genome shotgun sequence of Phytohabitans suffuscus NBRC 105367.</title>
        <authorList>
            <person name="Komaki H."/>
            <person name="Tamura T."/>
        </authorList>
    </citation>
    <scope>NUCLEOTIDE SEQUENCE [LARGE SCALE GENOMIC DNA]</scope>
    <source>
        <strain evidence="2 3">NBRC 105367</strain>
    </source>
</reference>
<dbReference type="Pfam" id="PF19870">
    <property type="entry name" value="DUF6343"/>
    <property type="match status" value="1"/>
</dbReference>
<dbReference type="InterPro" id="IPR045924">
    <property type="entry name" value="DUF6343"/>
</dbReference>
<accession>A0A6F8YBZ7</accession>
<dbReference type="Proteomes" id="UP000503011">
    <property type="component" value="Chromosome"/>
</dbReference>
<proteinExistence type="predicted"/>
<organism evidence="2 3">
    <name type="scientific">Phytohabitans suffuscus</name>
    <dbReference type="NCBI Taxonomy" id="624315"/>
    <lineage>
        <taxon>Bacteria</taxon>
        <taxon>Bacillati</taxon>
        <taxon>Actinomycetota</taxon>
        <taxon>Actinomycetes</taxon>
        <taxon>Micromonosporales</taxon>
        <taxon>Micromonosporaceae</taxon>
    </lineage>
</organism>
<dbReference type="AlphaFoldDB" id="A0A6F8YBZ7"/>
<protein>
    <submittedName>
        <fullName evidence="2">Uncharacterized protein</fullName>
    </submittedName>
</protein>
<keyword evidence="1" id="KW-0472">Membrane</keyword>
<evidence type="ECO:0000256" key="1">
    <source>
        <dbReference type="SAM" id="Phobius"/>
    </source>
</evidence>
<reference evidence="2 3" key="2">
    <citation type="submission" date="2020-03" db="EMBL/GenBank/DDBJ databases">
        <authorList>
            <person name="Ichikawa N."/>
            <person name="Kimura A."/>
            <person name="Kitahashi Y."/>
            <person name="Uohara A."/>
        </authorList>
    </citation>
    <scope>NUCLEOTIDE SEQUENCE [LARGE SCALE GENOMIC DNA]</scope>
    <source>
        <strain evidence="2 3">NBRC 105367</strain>
    </source>
</reference>
<gene>
    <name evidence="2" type="ORF">Psuf_009450</name>
</gene>
<keyword evidence="3" id="KW-1185">Reference proteome</keyword>
<dbReference type="RefSeq" id="WP_173154167.1">
    <property type="nucleotide sequence ID" value="NZ_AP022871.1"/>
</dbReference>
<dbReference type="KEGG" id="psuu:Psuf_009450"/>
<feature type="transmembrane region" description="Helical" evidence="1">
    <location>
        <begin position="51"/>
        <end position="70"/>
    </location>
</feature>
<keyword evidence="1" id="KW-1133">Transmembrane helix</keyword>
<dbReference type="EMBL" id="AP022871">
    <property type="protein sequence ID" value="BCB83632.1"/>
    <property type="molecule type" value="Genomic_DNA"/>
</dbReference>